<comment type="caution">
    <text evidence="2">The sequence shown here is derived from an EMBL/GenBank/DDBJ whole genome shotgun (WGS) entry which is preliminary data.</text>
</comment>
<organism evidence="2 3">
    <name type="scientific">Candidatus Proximibacter danicus</name>
    <dbReference type="NCBI Taxonomy" id="2954365"/>
    <lineage>
        <taxon>Bacteria</taxon>
        <taxon>Pseudomonadati</taxon>
        <taxon>Pseudomonadota</taxon>
        <taxon>Betaproteobacteria</taxon>
        <taxon>Candidatus Proximibacter</taxon>
    </lineage>
</organism>
<dbReference type="AlphaFoldDB" id="A0A9D7K050"/>
<feature type="region of interest" description="Disordered" evidence="1">
    <location>
        <begin position="112"/>
        <end position="145"/>
    </location>
</feature>
<dbReference type="InterPro" id="IPR018841">
    <property type="entry name" value="DUF2442"/>
</dbReference>
<feature type="compositionally biased region" description="Basic and acidic residues" evidence="1">
    <location>
        <begin position="112"/>
        <end position="132"/>
    </location>
</feature>
<protein>
    <submittedName>
        <fullName evidence="2">DUF2442 domain-containing protein</fullName>
    </submittedName>
</protein>
<dbReference type="EMBL" id="JADJUC010000006">
    <property type="protein sequence ID" value="MBK8524015.1"/>
    <property type="molecule type" value="Genomic_DNA"/>
</dbReference>
<dbReference type="Gene3D" id="3.30.2020.40">
    <property type="entry name" value="Uncharacterised protein PF10387, DUF2442"/>
    <property type="match status" value="1"/>
</dbReference>
<sequence length="145" mass="15705">MAETKWIEKEIARVVAAGRAAPDEEREPHALSARYDNKHGRVVVELDNGCLFAFPARHVQGLEEADAKAIADIELLGGGYALHWPRINASLRIEGALAGILGNRKWMHRLAAKEAGSKTSEKKASTSRENGKKGGRPRKAGTEAA</sequence>
<dbReference type="Pfam" id="PF10387">
    <property type="entry name" value="DUF2442"/>
    <property type="match status" value="1"/>
</dbReference>
<evidence type="ECO:0000313" key="3">
    <source>
        <dbReference type="Proteomes" id="UP000886689"/>
    </source>
</evidence>
<dbReference type="Proteomes" id="UP000886689">
    <property type="component" value="Unassembled WGS sequence"/>
</dbReference>
<reference evidence="2" key="1">
    <citation type="submission" date="2020-10" db="EMBL/GenBank/DDBJ databases">
        <title>Connecting structure to function with the recovery of over 1000 high-quality activated sludge metagenome-assembled genomes encoding full-length rRNA genes using long-read sequencing.</title>
        <authorList>
            <person name="Singleton C.M."/>
            <person name="Petriglieri F."/>
            <person name="Kristensen J.M."/>
            <person name="Kirkegaard R.H."/>
            <person name="Michaelsen T.Y."/>
            <person name="Andersen M.H."/>
            <person name="Karst S.M."/>
            <person name="Dueholm M.S."/>
            <person name="Nielsen P.H."/>
            <person name="Albertsen M."/>
        </authorList>
    </citation>
    <scope>NUCLEOTIDE SEQUENCE</scope>
    <source>
        <strain evidence="2">Hirt_18-Q3-R61-65_BATAC.395</strain>
    </source>
</reference>
<gene>
    <name evidence="2" type="ORF">IPL58_07740</name>
</gene>
<evidence type="ECO:0000256" key="1">
    <source>
        <dbReference type="SAM" id="MobiDB-lite"/>
    </source>
</evidence>
<proteinExistence type="predicted"/>
<evidence type="ECO:0000313" key="2">
    <source>
        <dbReference type="EMBL" id="MBK8524015.1"/>
    </source>
</evidence>
<name>A0A9D7K050_9PROT</name>
<accession>A0A9D7K050</accession>